<dbReference type="CDD" id="cd18186">
    <property type="entry name" value="BTB_POZ_ZBTB_KLHL-like"/>
    <property type="match status" value="1"/>
</dbReference>
<proteinExistence type="predicted"/>
<evidence type="ECO:0000313" key="4">
    <source>
        <dbReference type="Proteomes" id="UP000253664"/>
    </source>
</evidence>
<comment type="caution">
    <text evidence="3">The sequence shown here is derived from an EMBL/GenBank/DDBJ whole genome shotgun (WGS) entry which is preliminary data.</text>
</comment>
<dbReference type="Gene3D" id="3.30.710.10">
    <property type="entry name" value="Potassium Channel Kv1.1, Chain A"/>
    <property type="match status" value="1"/>
</dbReference>
<feature type="region of interest" description="Disordered" evidence="1">
    <location>
        <begin position="147"/>
        <end position="171"/>
    </location>
</feature>
<sequence length="289" mass="32953">MDRKKGKKRPQQEDKVPSTSASNHGNEPSSSSSIHQALSRLLIDEKYSDLTIRCGRRHFNVHRAILCPQSTFFAKACDIGFKESLTQVIDLPEDDPYVLWCFLRYIYSGNYKDDEYHVFSTAASIAEGATLQAVGVQYEDKEEWRGELNDGTGRQDNEGHPQQTNQGNNNNNNLFLSLRVYVMADKFDVPGLKLLARDRFFETAADAYEAWEHFHAVMDEMCKTTVPTDVLRSRTCQLIAEKAVEKRSIPSSIEHVMAKHADVAVDILRRSLETRPNTRCQSCSYRGYF</sequence>
<dbReference type="PANTHER" id="PTHR47843:SF5">
    <property type="entry name" value="BTB_POZ DOMAIN PROTEIN"/>
    <property type="match status" value="1"/>
</dbReference>
<feature type="compositionally biased region" description="Polar residues" evidence="1">
    <location>
        <begin position="17"/>
        <end position="28"/>
    </location>
</feature>
<dbReference type="Pfam" id="PF00651">
    <property type="entry name" value="BTB"/>
    <property type="match status" value="1"/>
</dbReference>
<feature type="domain" description="BTB" evidence="2">
    <location>
        <begin position="48"/>
        <end position="115"/>
    </location>
</feature>
<evidence type="ECO:0000259" key="2">
    <source>
        <dbReference type="PROSITE" id="PS50097"/>
    </source>
</evidence>
<dbReference type="InterPro" id="IPR011333">
    <property type="entry name" value="SKP1/BTB/POZ_sf"/>
</dbReference>
<feature type="compositionally biased region" description="Low complexity" evidence="1">
    <location>
        <begin position="162"/>
        <end position="171"/>
    </location>
</feature>
<keyword evidence="4" id="KW-1185">Reference proteome</keyword>
<organism evidence="3 4">
    <name type="scientific">Ophiocordyceps polyrhachis-furcata BCC 54312</name>
    <dbReference type="NCBI Taxonomy" id="1330021"/>
    <lineage>
        <taxon>Eukaryota</taxon>
        <taxon>Fungi</taxon>
        <taxon>Dikarya</taxon>
        <taxon>Ascomycota</taxon>
        <taxon>Pezizomycotina</taxon>
        <taxon>Sordariomycetes</taxon>
        <taxon>Hypocreomycetidae</taxon>
        <taxon>Hypocreales</taxon>
        <taxon>Ophiocordycipitaceae</taxon>
        <taxon>Ophiocordyceps</taxon>
    </lineage>
</organism>
<evidence type="ECO:0000313" key="3">
    <source>
        <dbReference type="EMBL" id="RCI13340.1"/>
    </source>
</evidence>
<accession>A0A367LFZ2</accession>
<feature type="compositionally biased region" description="Basic and acidic residues" evidence="1">
    <location>
        <begin position="147"/>
        <end position="159"/>
    </location>
</feature>
<name>A0A367LFZ2_9HYPO</name>
<dbReference type="OrthoDB" id="1022638at2759"/>
<dbReference type="AlphaFoldDB" id="A0A367LFZ2"/>
<dbReference type="Proteomes" id="UP000253664">
    <property type="component" value="Unassembled WGS sequence"/>
</dbReference>
<dbReference type="SUPFAM" id="SSF54695">
    <property type="entry name" value="POZ domain"/>
    <property type="match status" value="1"/>
</dbReference>
<protein>
    <recommendedName>
        <fullName evidence="2">BTB domain-containing protein</fullName>
    </recommendedName>
</protein>
<dbReference type="InterPro" id="IPR000210">
    <property type="entry name" value="BTB/POZ_dom"/>
</dbReference>
<dbReference type="EMBL" id="LKCN02000007">
    <property type="protein sequence ID" value="RCI13340.1"/>
    <property type="molecule type" value="Genomic_DNA"/>
</dbReference>
<gene>
    <name evidence="3" type="ORF">L249_1206</name>
</gene>
<dbReference type="PROSITE" id="PS50097">
    <property type="entry name" value="BTB"/>
    <property type="match status" value="1"/>
</dbReference>
<dbReference type="PANTHER" id="PTHR47843">
    <property type="entry name" value="BTB DOMAIN-CONTAINING PROTEIN-RELATED"/>
    <property type="match status" value="1"/>
</dbReference>
<evidence type="ECO:0000256" key="1">
    <source>
        <dbReference type="SAM" id="MobiDB-lite"/>
    </source>
</evidence>
<feature type="region of interest" description="Disordered" evidence="1">
    <location>
        <begin position="1"/>
        <end position="32"/>
    </location>
</feature>
<reference evidence="3 4" key="1">
    <citation type="journal article" date="2015" name="BMC Genomics">
        <title>Insights from the genome of Ophiocordyceps polyrhachis-furcata to pathogenicity and host specificity in insect fungi.</title>
        <authorList>
            <person name="Wichadakul D."/>
            <person name="Kobmoo N."/>
            <person name="Ingsriswang S."/>
            <person name="Tangphatsornruang S."/>
            <person name="Chantasingh D."/>
            <person name="Luangsa-ard J.J."/>
            <person name="Eurwilaichitr L."/>
        </authorList>
    </citation>
    <scope>NUCLEOTIDE SEQUENCE [LARGE SCALE GENOMIC DNA]</scope>
    <source>
        <strain evidence="3 4">BCC 54312</strain>
    </source>
</reference>